<gene>
    <name evidence="1" type="ORF">VSP9026_01143</name>
</gene>
<organism evidence="1 2">
    <name type="scientific">Vibrio spartinae</name>
    <dbReference type="NCBI Taxonomy" id="1918945"/>
    <lineage>
        <taxon>Bacteria</taxon>
        <taxon>Pseudomonadati</taxon>
        <taxon>Pseudomonadota</taxon>
        <taxon>Gammaproteobacteria</taxon>
        <taxon>Vibrionales</taxon>
        <taxon>Vibrionaceae</taxon>
        <taxon>Vibrio</taxon>
    </lineage>
</organism>
<accession>A0A1N6M221</accession>
<reference evidence="1 2" key="1">
    <citation type="submission" date="2016-12" db="EMBL/GenBank/DDBJ databases">
        <authorList>
            <person name="Song W.-J."/>
            <person name="Kurnit D.M."/>
        </authorList>
    </citation>
    <scope>NUCLEOTIDE SEQUENCE [LARGE SCALE GENOMIC DNA]</scope>
    <source>
        <strain evidence="1 2">CECT 9026</strain>
    </source>
</reference>
<dbReference type="AlphaFoldDB" id="A0A1N6M221"/>
<dbReference type="EMBL" id="FSSB01000009">
    <property type="protein sequence ID" value="SIO93475.1"/>
    <property type="molecule type" value="Genomic_DNA"/>
</dbReference>
<proteinExistence type="predicted"/>
<evidence type="ECO:0000313" key="1">
    <source>
        <dbReference type="EMBL" id="SIO93475.1"/>
    </source>
</evidence>
<sequence>MVIKHSNPEAVSNERPKSIPYLGPFLSDIFPDINLDNRVDNDSVITAKPMKIAESSNDSFIKRGSMASDIPKETIEKNIKEDTFIAFK</sequence>
<evidence type="ECO:0000313" key="2">
    <source>
        <dbReference type="Proteomes" id="UP000184774"/>
    </source>
</evidence>
<protein>
    <submittedName>
        <fullName evidence="1">Uncharacterized protein</fullName>
    </submittedName>
</protein>
<dbReference type="Proteomes" id="UP000184774">
    <property type="component" value="Unassembled WGS sequence"/>
</dbReference>
<name>A0A1N6M221_9VIBR</name>